<reference evidence="1 2" key="1">
    <citation type="submission" date="2019-01" db="EMBL/GenBank/DDBJ databases">
        <authorList>
            <person name="Li J."/>
        </authorList>
    </citation>
    <scope>NUCLEOTIDE SEQUENCE [LARGE SCALE GENOMIC DNA]</scope>
    <source>
        <strain evidence="1 2">CGMCC 4.7180</strain>
    </source>
</reference>
<dbReference type="EMBL" id="SDPL01000331">
    <property type="protein sequence ID" value="RXZ45727.1"/>
    <property type="molecule type" value="Genomic_DNA"/>
</dbReference>
<protein>
    <submittedName>
        <fullName evidence="1">N-acetylglucosamine-6-phosphate deacetylase</fullName>
    </submittedName>
</protein>
<name>A0A4Q2JI82_9MICO</name>
<gene>
    <name evidence="1" type="ORF">ESO86_13595</name>
</gene>
<proteinExistence type="predicted"/>
<evidence type="ECO:0000313" key="2">
    <source>
        <dbReference type="Proteomes" id="UP000292881"/>
    </source>
</evidence>
<accession>A0A4Q2JI82</accession>
<organism evidence="1 2">
    <name type="scientific">Agromyces binzhouensis</name>
    <dbReference type="NCBI Taxonomy" id="1817495"/>
    <lineage>
        <taxon>Bacteria</taxon>
        <taxon>Bacillati</taxon>
        <taxon>Actinomycetota</taxon>
        <taxon>Actinomycetes</taxon>
        <taxon>Micrococcales</taxon>
        <taxon>Microbacteriaceae</taxon>
        <taxon>Agromyces</taxon>
    </lineage>
</organism>
<keyword evidence="2" id="KW-1185">Reference proteome</keyword>
<dbReference type="Proteomes" id="UP000292881">
    <property type="component" value="Unassembled WGS sequence"/>
</dbReference>
<dbReference type="AlphaFoldDB" id="A0A4Q2JI82"/>
<evidence type="ECO:0000313" key="1">
    <source>
        <dbReference type="EMBL" id="RXZ45727.1"/>
    </source>
</evidence>
<sequence length="52" mass="5366">MTSAPTTVIHSARIVSGGDAVTDAWVRFEGDRIAGRGIGEAWRDAPAVRAGG</sequence>
<feature type="non-terminal residue" evidence="1">
    <location>
        <position position="52"/>
    </location>
</feature>
<comment type="caution">
    <text evidence="1">The sequence shown here is derived from an EMBL/GenBank/DDBJ whole genome shotgun (WGS) entry which is preliminary data.</text>
</comment>